<evidence type="ECO:0000313" key="2">
    <source>
        <dbReference type="Proteomes" id="UP000005275"/>
    </source>
</evidence>
<dbReference type="HOGENOM" id="CLU_2700424_0_0_6"/>
<evidence type="ECO:0000313" key="1">
    <source>
        <dbReference type="EMBL" id="AHF05514.1"/>
    </source>
</evidence>
<protein>
    <recommendedName>
        <fullName evidence="3">CopG family transcriptional regulator</fullName>
    </recommendedName>
</protein>
<dbReference type="AlphaFoldDB" id="W0E8F7"/>
<reference evidence="1 2" key="1">
    <citation type="submission" date="2013-12" db="EMBL/GenBank/DDBJ databases">
        <authorList>
            <consortium name="DOE Joint Genome Institute"/>
            <person name="Bryant D.A."/>
            <person name="Huntemann M."/>
            <person name="Han J."/>
            <person name="Chen A."/>
            <person name="Kyrpides N."/>
            <person name="Mavromatis K."/>
            <person name="Markowitz V."/>
            <person name="Palaniappan K."/>
            <person name="Ivanova N."/>
            <person name="Schaumberg A."/>
            <person name="Pati A."/>
            <person name="Liolios K."/>
            <person name="Nordberg H.P."/>
            <person name="Cantor M.N."/>
            <person name="Hua S.X."/>
            <person name="Woyke T."/>
        </authorList>
    </citation>
    <scope>NUCLEOTIDE SEQUENCE [LARGE SCALE GENOMIC DNA]</scope>
    <source>
        <strain evidence="1 2">984</strain>
    </source>
</reference>
<keyword evidence="2" id="KW-1185">Reference proteome</keyword>
<dbReference type="KEGG" id="mpur:MARPU_09590"/>
<evidence type="ECO:0008006" key="3">
    <source>
        <dbReference type="Google" id="ProtNLM"/>
    </source>
</evidence>
<name>W0E8F7_MARPU</name>
<dbReference type="EMBL" id="CP007031">
    <property type="protein sequence ID" value="AHF05514.1"/>
    <property type="molecule type" value="Genomic_DNA"/>
</dbReference>
<dbReference type="Proteomes" id="UP000005275">
    <property type="component" value="Chromosome"/>
</dbReference>
<organism evidence="1 2">
    <name type="scientific">Marichromatium purpuratum 984</name>
    <dbReference type="NCBI Taxonomy" id="765910"/>
    <lineage>
        <taxon>Bacteria</taxon>
        <taxon>Pseudomonadati</taxon>
        <taxon>Pseudomonadota</taxon>
        <taxon>Gammaproteobacteria</taxon>
        <taxon>Chromatiales</taxon>
        <taxon>Chromatiaceae</taxon>
        <taxon>Marichromatium</taxon>
    </lineage>
</organism>
<accession>W0E8F7</accession>
<sequence>MPHHSPLDHDIRVWMTEDLHRWVSCEAADQDRPVSVYVRRLIERERELSTVSMDAARDIDRDAARRGGMERDA</sequence>
<gene>
    <name evidence="1" type="ORF">MARPU_09590</name>
</gene>
<proteinExistence type="predicted"/>